<keyword evidence="2" id="KW-1185">Reference proteome</keyword>
<dbReference type="AlphaFoldDB" id="A0AAD0WQD2"/>
<accession>A0AAD0WQD2</accession>
<gene>
    <name evidence="1" type="ORF">ASUIS_0817</name>
</gene>
<reference evidence="1 2" key="1">
    <citation type="submission" date="2018-08" db="EMBL/GenBank/DDBJ databases">
        <title>Complete genome of the Arcobacter suis type strain LMG 26152.</title>
        <authorList>
            <person name="Miller W.G."/>
            <person name="Yee E."/>
            <person name="Bono J.L."/>
        </authorList>
    </citation>
    <scope>NUCLEOTIDE SEQUENCE [LARGE SCALE GENOMIC DNA]</scope>
    <source>
        <strain evidence="1 2">CECT 7833</strain>
    </source>
</reference>
<evidence type="ECO:0000313" key="2">
    <source>
        <dbReference type="Proteomes" id="UP000263040"/>
    </source>
</evidence>
<proteinExistence type="predicted"/>
<sequence length="70" mass="8351">MLNFVKKLTNNDFSGLVKEYEVIHMFHMCTGEVKKTFDSKDKLDKYIEQYEIDHEGDTNSSIEIRKVKYE</sequence>
<evidence type="ECO:0000313" key="1">
    <source>
        <dbReference type="EMBL" id="AXX89308.1"/>
    </source>
</evidence>
<protein>
    <submittedName>
        <fullName evidence="1">Uncharacterized protein</fullName>
    </submittedName>
</protein>
<dbReference type="RefSeq" id="WP_118885864.1">
    <property type="nucleotide sequence ID" value="NZ_CP032100.1"/>
</dbReference>
<name>A0AAD0WQD2_9BACT</name>
<dbReference type="EMBL" id="CP032100">
    <property type="protein sequence ID" value="AXX89308.1"/>
    <property type="molecule type" value="Genomic_DNA"/>
</dbReference>
<organism evidence="1 2">
    <name type="scientific">Arcobacter suis CECT 7833</name>
    <dbReference type="NCBI Taxonomy" id="663365"/>
    <lineage>
        <taxon>Bacteria</taxon>
        <taxon>Pseudomonadati</taxon>
        <taxon>Campylobacterota</taxon>
        <taxon>Epsilonproteobacteria</taxon>
        <taxon>Campylobacterales</taxon>
        <taxon>Arcobacteraceae</taxon>
        <taxon>Arcobacter</taxon>
    </lineage>
</organism>
<dbReference type="KEGG" id="asui:ASUIS_0817"/>
<dbReference type="Proteomes" id="UP000263040">
    <property type="component" value="Chromosome"/>
</dbReference>